<evidence type="ECO:0008006" key="4">
    <source>
        <dbReference type="Google" id="ProtNLM"/>
    </source>
</evidence>
<evidence type="ECO:0000313" key="2">
    <source>
        <dbReference type="EMBL" id="KAG7528401.1"/>
    </source>
</evidence>
<protein>
    <recommendedName>
        <fullName evidence="4">N-acetyltransferase domain-containing protein</fullName>
    </recommendedName>
</protein>
<dbReference type="AlphaFoldDB" id="A0A8K0NKS8"/>
<feature type="compositionally biased region" description="Basic and acidic residues" evidence="1">
    <location>
        <begin position="233"/>
        <end position="242"/>
    </location>
</feature>
<evidence type="ECO:0000256" key="1">
    <source>
        <dbReference type="SAM" id="MobiDB-lite"/>
    </source>
</evidence>
<sequence length="283" mass="31535">MTTTDATPTPIPIPAPSPTPTVSNPKSPNRYTYTLSDISYRRATLSDYDLLRRYRIECGWGLERMEKDLRDEGGKGDTPLWIFSVPSKNGASEGVASKNGASKSVASESVASKDMGENMKGQKGGEQEKEVLDVGMGGLVLHAEGQRYMADRESRTVKLSSLYITHAYQNLSLGSLCLTILENLAIEEYGAEWLTLDTTPYVIDDMSKENSNAKAGEEKEKEGKENGSGSGKEPGKERIGEESRNLGWYRRRGYEEFRERIPYYQQPGAIYHAAFLRRKVVRT</sequence>
<dbReference type="Proteomes" id="UP000812966">
    <property type="component" value="Unassembled WGS sequence"/>
</dbReference>
<reference evidence="2" key="1">
    <citation type="submission" date="2020-04" db="EMBL/GenBank/DDBJ databases">
        <title>Analysis of mating type loci in Filobasidium floriforme.</title>
        <authorList>
            <person name="Nowrousian M."/>
        </authorList>
    </citation>
    <scope>NUCLEOTIDE SEQUENCE</scope>
    <source>
        <strain evidence="2">CBS 6242</strain>
    </source>
</reference>
<gene>
    <name evidence="2" type="ORF">FFLO_06192</name>
</gene>
<feature type="compositionally biased region" description="Basic and acidic residues" evidence="1">
    <location>
        <begin position="215"/>
        <end position="225"/>
    </location>
</feature>
<organism evidence="2 3">
    <name type="scientific">Filobasidium floriforme</name>
    <dbReference type="NCBI Taxonomy" id="5210"/>
    <lineage>
        <taxon>Eukaryota</taxon>
        <taxon>Fungi</taxon>
        <taxon>Dikarya</taxon>
        <taxon>Basidiomycota</taxon>
        <taxon>Agaricomycotina</taxon>
        <taxon>Tremellomycetes</taxon>
        <taxon>Filobasidiales</taxon>
        <taxon>Filobasidiaceae</taxon>
        <taxon>Filobasidium</taxon>
    </lineage>
</organism>
<dbReference type="EMBL" id="JABELV010000186">
    <property type="protein sequence ID" value="KAG7528401.1"/>
    <property type="molecule type" value="Genomic_DNA"/>
</dbReference>
<keyword evidence="3" id="KW-1185">Reference proteome</keyword>
<accession>A0A8K0NKS8</accession>
<dbReference type="InterPro" id="IPR016181">
    <property type="entry name" value="Acyl_CoA_acyltransferase"/>
</dbReference>
<dbReference type="Gene3D" id="3.40.630.30">
    <property type="match status" value="1"/>
</dbReference>
<feature type="compositionally biased region" description="Low complexity" evidence="1">
    <location>
        <begin position="101"/>
        <end position="113"/>
    </location>
</feature>
<feature type="region of interest" description="Disordered" evidence="1">
    <location>
        <begin position="209"/>
        <end position="242"/>
    </location>
</feature>
<proteinExistence type="predicted"/>
<feature type="region of interest" description="Disordered" evidence="1">
    <location>
        <begin position="1"/>
        <end position="29"/>
    </location>
</feature>
<comment type="caution">
    <text evidence="2">The sequence shown here is derived from an EMBL/GenBank/DDBJ whole genome shotgun (WGS) entry which is preliminary data.</text>
</comment>
<evidence type="ECO:0000313" key="3">
    <source>
        <dbReference type="Proteomes" id="UP000812966"/>
    </source>
</evidence>
<feature type="region of interest" description="Disordered" evidence="1">
    <location>
        <begin position="91"/>
        <end position="127"/>
    </location>
</feature>
<name>A0A8K0NKS8_9TREE</name>
<feature type="compositionally biased region" description="Pro residues" evidence="1">
    <location>
        <begin position="9"/>
        <end position="19"/>
    </location>
</feature>
<dbReference type="SUPFAM" id="SSF55729">
    <property type="entry name" value="Acyl-CoA N-acyltransferases (Nat)"/>
    <property type="match status" value="1"/>
</dbReference>
<dbReference type="OrthoDB" id="2326446at2759"/>